<dbReference type="KEGG" id="hdn:Hden_2415"/>
<comment type="pathway">
    <text evidence="3">Cofactor biosynthesis; tetrahydrofolate biosynthesis; 7,8-dihydrofolate from 2-amino-4-hydroxy-6-hydroxymethyl-7,8-dihydropteridine diphosphate and 4-aminobenzoate: step 1/2.</text>
</comment>
<comment type="similarity">
    <text evidence="4">Belongs to the DHPS family.</text>
</comment>
<dbReference type="PROSITE" id="PS00793">
    <property type="entry name" value="DHPS_2"/>
    <property type="match status" value="1"/>
</dbReference>
<dbReference type="EMBL" id="CP002083">
    <property type="protein sequence ID" value="ADJ24212.1"/>
    <property type="molecule type" value="Genomic_DNA"/>
</dbReference>
<dbReference type="eggNOG" id="COG0294">
    <property type="taxonomic scope" value="Bacteria"/>
</dbReference>
<organism evidence="13 14">
    <name type="scientific">Hyphomicrobium denitrificans (strain ATCC 51888 / DSM 1869 / NCIMB 11706 / TK 0415)</name>
    <dbReference type="NCBI Taxonomy" id="582899"/>
    <lineage>
        <taxon>Bacteria</taxon>
        <taxon>Pseudomonadati</taxon>
        <taxon>Pseudomonadota</taxon>
        <taxon>Alphaproteobacteria</taxon>
        <taxon>Hyphomicrobiales</taxon>
        <taxon>Hyphomicrobiaceae</taxon>
        <taxon>Hyphomicrobium</taxon>
    </lineage>
</organism>
<keyword evidence="10" id="KW-0289">Folate biosynthesis</keyword>
<dbReference type="GO" id="GO:0004156">
    <property type="term" value="F:dihydropteroate synthase activity"/>
    <property type="evidence" value="ECO:0007669"/>
    <property type="project" value="UniProtKB-EC"/>
</dbReference>
<dbReference type="STRING" id="582899.Hden_2415"/>
<dbReference type="NCBIfam" id="TIGR01496">
    <property type="entry name" value="DHPS"/>
    <property type="match status" value="1"/>
</dbReference>
<evidence type="ECO:0000313" key="14">
    <source>
        <dbReference type="Proteomes" id="UP000002033"/>
    </source>
</evidence>
<dbReference type="InterPro" id="IPR011005">
    <property type="entry name" value="Dihydropteroate_synth-like_sf"/>
</dbReference>
<feature type="domain" description="Pterin-binding" evidence="12">
    <location>
        <begin position="99"/>
        <end position="353"/>
    </location>
</feature>
<evidence type="ECO:0000256" key="2">
    <source>
        <dbReference type="ARBA" id="ARBA00001946"/>
    </source>
</evidence>
<dbReference type="GO" id="GO:0046654">
    <property type="term" value="P:tetrahydrofolate biosynthetic process"/>
    <property type="evidence" value="ECO:0007669"/>
    <property type="project" value="TreeGrafter"/>
</dbReference>
<dbReference type="PROSITE" id="PS50972">
    <property type="entry name" value="PTERIN_BINDING"/>
    <property type="match status" value="1"/>
</dbReference>
<evidence type="ECO:0000256" key="9">
    <source>
        <dbReference type="ARBA" id="ARBA00022842"/>
    </source>
</evidence>
<dbReference type="HOGENOM" id="CLU_008023_0_1_5"/>
<dbReference type="CDD" id="cd00739">
    <property type="entry name" value="DHPS"/>
    <property type="match status" value="1"/>
</dbReference>
<dbReference type="FunFam" id="3.20.20.20:FF:000006">
    <property type="entry name" value="Dihydropteroate synthase"/>
    <property type="match status" value="1"/>
</dbReference>
<keyword evidence="7 13" id="KW-0808">Transferase</keyword>
<dbReference type="InterPro" id="IPR006390">
    <property type="entry name" value="DHP_synth_dom"/>
</dbReference>
<dbReference type="OrthoDB" id="9811744at2"/>
<dbReference type="EC" id="2.5.1.15" evidence="5"/>
<evidence type="ECO:0000256" key="11">
    <source>
        <dbReference type="ARBA" id="ARBA00030193"/>
    </source>
</evidence>
<dbReference type="GO" id="GO:0005829">
    <property type="term" value="C:cytosol"/>
    <property type="evidence" value="ECO:0007669"/>
    <property type="project" value="TreeGrafter"/>
</dbReference>
<sequence>MKRSIYLQPTAIFWDRSRRRAIDEPDIPEWRGLPLAGGRLSFAALDVLTRATPETKRRTIVLGDAFSGDWGREALAAADILEELSTQRPRIAGLSLDRPRIMGIVNVTPDSFSDGGENLDAEKAIAHGLQLVAEGADILDIGGESTRPQSDAVALDEELRRVLPVIEGLRARTDAVISIDTRKAEVMRRAAAAGADILNDVSAFTHDPDSLAVAAETELPVVIMHAQGDPKTMNDNPQYDDVVLDVFDYLESRVQACVAAGIPKSKIVVDPGIGFGKHLHHNVAVMAGLSLYHGLGVPILLGASRKKMIGQLCNVDDAKDRVSGSLATAIAGVGSGVQIVRVHDVKETKQAIEVWRACTAGTEKGLD</sequence>
<evidence type="ECO:0000256" key="10">
    <source>
        <dbReference type="ARBA" id="ARBA00022909"/>
    </source>
</evidence>
<dbReference type="PANTHER" id="PTHR20941">
    <property type="entry name" value="FOLATE SYNTHESIS PROTEINS"/>
    <property type="match status" value="1"/>
</dbReference>
<dbReference type="RefSeq" id="WP_013216371.1">
    <property type="nucleotide sequence ID" value="NC_014313.1"/>
</dbReference>
<accession>D8JRZ4</accession>
<keyword evidence="8" id="KW-0479">Metal-binding</keyword>
<comment type="cofactor">
    <cofactor evidence="2">
        <name>Mg(2+)</name>
        <dbReference type="ChEBI" id="CHEBI:18420"/>
    </cofactor>
</comment>
<dbReference type="Pfam" id="PF00809">
    <property type="entry name" value="Pterin_bind"/>
    <property type="match status" value="1"/>
</dbReference>
<evidence type="ECO:0000313" key="13">
    <source>
        <dbReference type="EMBL" id="ADJ24212.1"/>
    </source>
</evidence>
<evidence type="ECO:0000259" key="12">
    <source>
        <dbReference type="PROSITE" id="PS50972"/>
    </source>
</evidence>
<evidence type="ECO:0000256" key="8">
    <source>
        <dbReference type="ARBA" id="ARBA00022723"/>
    </source>
</evidence>
<dbReference type="SUPFAM" id="SSF51717">
    <property type="entry name" value="Dihydropteroate synthetase-like"/>
    <property type="match status" value="1"/>
</dbReference>
<dbReference type="Proteomes" id="UP000002033">
    <property type="component" value="Chromosome"/>
</dbReference>
<dbReference type="InterPro" id="IPR000489">
    <property type="entry name" value="Pterin-binding_dom"/>
</dbReference>
<evidence type="ECO:0000256" key="5">
    <source>
        <dbReference type="ARBA" id="ARBA00012458"/>
    </source>
</evidence>
<evidence type="ECO:0000256" key="4">
    <source>
        <dbReference type="ARBA" id="ARBA00009503"/>
    </source>
</evidence>
<reference evidence="14" key="1">
    <citation type="journal article" date="2011" name="J. Bacteriol.">
        <title>Genome sequences of eight morphologically diverse alphaproteobacteria.</title>
        <authorList>
            <consortium name="US DOE Joint Genome Institute"/>
            <person name="Brown P.J."/>
            <person name="Kysela D.T."/>
            <person name="Buechlein A."/>
            <person name="Hemmerich C."/>
            <person name="Brun Y.V."/>
        </authorList>
    </citation>
    <scope>NUCLEOTIDE SEQUENCE [LARGE SCALE GENOMIC DNA]</scope>
    <source>
        <strain evidence="14">ATCC 51888 / DSM 1869 / NCIB 11706 / TK 0415</strain>
    </source>
</reference>
<evidence type="ECO:0000256" key="1">
    <source>
        <dbReference type="ARBA" id="ARBA00000012"/>
    </source>
</evidence>
<dbReference type="GO" id="GO:0046656">
    <property type="term" value="P:folic acid biosynthetic process"/>
    <property type="evidence" value="ECO:0007669"/>
    <property type="project" value="UniProtKB-KW"/>
</dbReference>
<evidence type="ECO:0000256" key="3">
    <source>
        <dbReference type="ARBA" id="ARBA00004763"/>
    </source>
</evidence>
<evidence type="ECO:0000256" key="6">
    <source>
        <dbReference type="ARBA" id="ARBA00016919"/>
    </source>
</evidence>
<protein>
    <recommendedName>
        <fullName evidence="6">Dihydropteroate synthase</fullName>
        <ecNumber evidence="5">2.5.1.15</ecNumber>
    </recommendedName>
    <alternativeName>
        <fullName evidence="11">Dihydropteroate pyrophosphorylase</fullName>
    </alternativeName>
</protein>
<evidence type="ECO:0000256" key="7">
    <source>
        <dbReference type="ARBA" id="ARBA00022679"/>
    </source>
</evidence>
<dbReference type="AlphaFoldDB" id="D8JRZ4"/>
<proteinExistence type="inferred from homology"/>
<dbReference type="PROSITE" id="PS00792">
    <property type="entry name" value="DHPS_1"/>
    <property type="match status" value="1"/>
</dbReference>
<comment type="catalytic activity">
    <reaction evidence="1">
        <text>(7,8-dihydropterin-6-yl)methyl diphosphate + 4-aminobenzoate = 7,8-dihydropteroate + diphosphate</text>
        <dbReference type="Rhea" id="RHEA:19949"/>
        <dbReference type="ChEBI" id="CHEBI:17836"/>
        <dbReference type="ChEBI" id="CHEBI:17839"/>
        <dbReference type="ChEBI" id="CHEBI:33019"/>
        <dbReference type="ChEBI" id="CHEBI:72950"/>
        <dbReference type="EC" id="2.5.1.15"/>
    </reaction>
</comment>
<keyword evidence="9" id="KW-0460">Magnesium</keyword>
<keyword evidence="14" id="KW-1185">Reference proteome</keyword>
<dbReference type="GO" id="GO:0046872">
    <property type="term" value="F:metal ion binding"/>
    <property type="evidence" value="ECO:0007669"/>
    <property type="project" value="UniProtKB-KW"/>
</dbReference>
<gene>
    <name evidence="13" type="ordered locus">Hden_2415</name>
</gene>
<name>D8JRZ4_HYPDA</name>
<dbReference type="PANTHER" id="PTHR20941:SF1">
    <property type="entry name" value="FOLIC ACID SYNTHESIS PROTEIN FOL1"/>
    <property type="match status" value="1"/>
</dbReference>
<dbReference type="Gene3D" id="3.20.20.20">
    <property type="entry name" value="Dihydropteroate synthase-like"/>
    <property type="match status" value="1"/>
</dbReference>
<dbReference type="InterPro" id="IPR045031">
    <property type="entry name" value="DHP_synth-like"/>
</dbReference>